<gene>
    <name evidence="3" type="ORF">HELGO_WM3858</name>
</gene>
<proteinExistence type="predicted"/>
<name>A0A6S6SZJ2_9BACT</name>
<dbReference type="PANTHER" id="PTHR30329:SF21">
    <property type="entry name" value="LIPOPROTEIN YIAD-RELATED"/>
    <property type="match status" value="1"/>
</dbReference>
<dbReference type="InterPro" id="IPR006665">
    <property type="entry name" value="OmpA-like"/>
</dbReference>
<organism evidence="3">
    <name type="scientific">uncultured Sulfurovum sp</name>
    <dbReference type="NCBI Taxonomy" id="269237"/>
    <lineage>
        <taxon>Bacteria</taxon>
        <taxon>Pseudomonadati</taxon>
        <taxon>Campylobacterota</taxon>
        <taxon>Epsilonproteobacteria</taxon>
        <taxon>Campylobacterales</taxon>
        <taxon>Sulfurovaceae</taxon>
        <taxon>Sulfurovum</taxon>
        <taxon>environmental samples</taxon>
    </lineage>
</organism>
<dbReference type="EMBL" id="CACVAX010000018">
    <property type="protein sequence ID" value="CAA6808371.1"/>
    <property type="molecule type" value="Genomic_DNA"/>
</dbReference>
<evidence type="ECO:0000313" key="3">
    <source>
        <dbReference type="EMBL" id="CAA6808371.1"/>
    </source>
</evidence>
<dbReference type="AlphaFoldDB" id="A0A6S6SZJ2"/>
<protein>
    <recommendedName>
        <fullName evidence="2">OmpA-like domain-containing protein</fullName>
    </recommendedName>
</protein>
<keyword evidence="1" id="KW-0472">Membrane</keyword>
<dbReference type="InterPro" id="IPR050330">
    <property type="entry name" value="Bact_OuterMem_StrucFunc"/>
</dbReference>
<reference evidence="3" key="1">
    <citation type="submission" date="2020-01" db="EMBL/GenBank/DDBJ databases">
        <authorList>
            <person name="Meier V. D."/>
            <person name="Meier V D."/>
        </authorList>
    </citation>
    <scope>NUCLEOTIDE SEQUENCE</scope>
    <source>
        <strain evidence="3">HLG_WM_MAG_04</strain>
    </source>
</reference>
<dbReference type="GO" id="GO:0016020">
    <property type="term" value="C:membrane"/>
    <property type="evidence" value="ECO:0007669"/>
    <property type="project" value="UniProtKB-UniRule"/>
</dbReference>
<dbReference type="CDD" id="cd07185">
    <property type="entry name" value="OmpA_C-like"/>
    <property type="match status" value="1"/>
</dbReference>
<dbReference type="InterPro" id="IPR036737">
    <property type="entry name" value="OmpA-like_sf"/>
</dbReference>
<dbReference type="PANTHER" id="PTHR30329">
    <property type="entry name" value="STATOR ELEMENT OF FLAGELLAR MOTOR COMPLEX"/>
    <property type="match status" value="1"/>
</dbReference>
<sequence>MTFIVFALTACSKTTVVLLESGKSQNAILVSNEAGETKIDKVGDYVDLTDEKKKASQVKSMSKKELEARFSKVLAIVPEEPISYILYFKPNSTELTTASESTFKEALNSIKARSPCMVDIIGHTDTVGSHEANRKVSLNRANRIKEIIQNKEMKVSSLVAKGYGEEDLLVQTQNNKAEAKNRNVEIFIK</sequence>
<evidence type="ECO:0000256" key="1">
    <source>
        <dbReference type="PROSITE-ProRule" id="PRU00473"/>
    </source>
</evidence>
<dbReference type="PROSITE" id="PS51123">
    <property type="entry name" value="OMPA_2"/>
    <property type="match status" value="1"/>
</dbReference>
<accession>A0A6S6SZJ2</accession>
<dbReference type="SUPFAM" id="SSF103088">
    <property type="entry name" value="OmpA-like"/>
    <property type="match status" value="1"/>
</dbReference>
<evidence type="ECO:0000259" key="2">
    <source>
        <dbReference type="PROSITE" id="PS51123"/>
    </source>
</evidence>
<dbReference type="Gene3D" id="3.30.1330.60">
    <property type="entry name" value="OmpA-like domain"/>
    <property type="match status" value="1"/>
</dbReference>
<dbReference type="Pfam" id="PF00691">
    <property type="entry name" value="OmpA"/>
    <property type="match status" value="1"/>
</dbReference>
<feature type="domain" description="OmpA-like" evidence="2">
    <location>
        <begin position="75"/>
        <end position="189"/>
    </location>
</feature>